<evidence type="ECO:0000256" key="3">
    <source>
        <dbReference type="ARBA" id="ARBA00022729"/>
    </source>
</evidence>
<dbReference type="GO" id="GO:0030246">
    <property type="term" value="F:carbohydrate binding"/>
    <property type="evidence" value="ECO:0007669"/>
    <property type="project" value="UniProtKB-ARBA"/>
</dbReference>
<organism evidence="6 7">
    <name type="scientific">Piscinibacter terrae</name>
    <dbReference type="NCBI Taxonomy" id="2496871"/>
    <lineage>
        <taxon>Bacteria</taxon>
        <taxon>Pseudomonadati</taxon>
        <taxon>Pseudomonadota</taxon>
        <taxon>Betaproteobacteria</taxon>
        <taxon>Burkholderiales</taxon>
        <taxon>Sphaerotilaceae</taxon>
        <taxon>Piscinibacter</taxon>
    </lineage>
</organism>
<dbReference type="PROSITE" id="PS51318">
    <property type="entry name" value="TAT"/>
    <property type="match status" value="1"/>
</dbReference>
<dbReference type="CDD" id="cd06324">
    <property type="entry name" value="PBP1_ABC_sugar_binding-like"/>
    <property type="match status" value="1"/>
</dbReference>
<dbReference type="InterPro" id="IPR025997">
    <property type="entry name" value="SBP_2_dom"/>
</dbReference>
<name>A0A3N7HGX4_9BURK</name>
<evidence type="ECO:0000256" key="1">
    <source>
        <dbReference type="ARBA" id="ARBA00004196"/>
    </source>
</evidence>
<evidence type="ECO:0000256" key="4">
    <source>
        <dbReference type="SAM" id="SignalP"/>
    </source>
</evidence>
<accession>A0A3N7HGX4</accession>
<dbReference type="AlphaFoldDB" id="A0A3N7HGX4"/>
<gene>
    <name evidence="6" type="ORF">DZC73_28795</name>
</gene>
<dbReference type="SUPFAM" id="SSF53822">
    <property type="entry name" value="Periplasmic binding protein-like I"/>
    <property type="match status" value="1"/>
</dbReference>
<dbReference type="PANTHER" id="PTHR46847:SF2">
    <property type="entry name" value="ABC TRANSPORTER SUGAR-BINDING PROTEIN"/>
    <property type="match status" value="1"/>
</dbReference>
<comment type="subcellular location">
    <subcellularLocation>
        <location evidence="1">Cell envelope</location>
    </subcellularLocation>
</comment>
<protein>
    <recommendedName>
        <fullName evidence="5">Periplasmic binding protein domain-containing protein</fullName>
    </recommendedName>
</protein>
<reference evidence="6 7" key="2">
    <citation type="submission" date="2018-12" db="EMBL/GenBank/DDBJ databases">
        <title>Rhizobacter gummiphilus sp. nov., a rubber-degrading bacterium isolated from the soil of a botanical garden in Japan.</title>
        <authorList>
            <person name="Shunsuke S.S."/>
        </authorList>
    </citation>
    <scope>NUCLEOTIDE SEQUENCE [LARGE SCALE GENOMIC DNA]</scope>
    <source>
        <strain evidence="6 7">S-16</strain>
    </source>
</reference>
<feature type="chain" id="PRO_5018300653" description="Periplasmic binding protein domain-containing protein" evidence="4">
    <location>
        <begin position="25"/>
        <end position="386"/>
    </location>
</feature>
<feature type="signal peptide" evidence="4">
    <location>
        <begin position="1"/>
        <end position="24"/>
    </location>
</feature>
<proteinExistence type="inferred from homology"/>
<feature type="domain" description="Periplasmic binding protein" evidence="5">
    <location>
        <begin position="45"/>
        <end position="314"/>
    </location>
</feature>
<dbReference type="InterPro" id="IPR006311">
    <property type="entry name" value="TAT_signal"/>
</dbReference>
<evidence type="ECO:0000256" key="2">
    <source>
        <dbReference type="ARBA" id="ARBA00007639"/>
    </source>
</evidence>
<keyword evidence="7" id="KW-1185">Reference proteome</keyword>
<dbReference type="GO" id="GO:0030313">
    <property type="term" value="C:cell envelope"/>
    <property type="evidence" value="ECO:0007669"/>
    <property type="project" value="UniProtKB-SubCell"/>
</dbReference>
<comment type="similarity">
    <text evidence="2">Belongs to the bacterial solute-binding protein 2 family.</text>
</comment>
<dbReference type="Gene3D" id="3.40.50.2300">
    <property type="match status" value="2"/>
</dbReference>
<dbReference type="InterPro" id="IPR028082">
    <property type="entry name" value="Peripla_BP_I"/>
</dbReference>
<evidence type="ECO:0000313" key="6">
    <source>
        <dbReference type="EMBL" id="RQP21238.1"/>
    </source>
</evidence>
<dbReference type="Proteomes" id="UP000267464">
    <property type="component" value="Unassembled WGS sequence"/>
</dbReference>
<dbReference type="Pfam" id="PF13407">
    <property type="entry name" value="Peripla_BP_4"/>
    <property type="match status" value="1"/>
</dbReference>
<dbReference type="EMBL" id="QUSW01000012">
    <property type="protein sequence ID" value="RQP21238.1"/>
    <property type="molecule type" value="Genomic_DNA"/>
</dbReference>
<comment type="caution">
    <text evidence="6">The sequence shown here is derived from an EMBL/GenBank/DDBJ whole genome shotgun (WGS) entry which is preliminary data.</text>
</comment>
<keyword evidence="3 4" id="KW-0732">Signal</keyword>
<reference evidence="6 7" key="1">
    <citation type="submission" date="2018-08" db="EMBL/GenBank/DDBJ databases">
        <authorList>
            <person name="Khan S.A."/>
            <person name="Jeon C.O."/>
            <person name="Chun B.H."/>
            <person name="Jeong S.E."/>
        </authorList>
    </citation>
    <scope>NUCLEOTIDE SEQUENCE [LARGE SCALE GENOMIC DNA]</scope>
    <source>
        <strain evidence="6 7">S-16</strain>
    </source>
</reference>
<sequence length="386" mass="41522">MPTRRAMLQAVGASLAVHAMPAGAGPAPDATTPSPAPKRPRIAMITPNSEGNTFWPQVFGIMEHAAQTLGFEFTTHSLGVDDRYARQRQTLQIIGDTPRPDAVIVNVVVGQSKPIMEAAEAAGVPVFVMGSIFPSELPAIGQSPRLRYPHWAGSFESSEEEKGYVLAKALIQEAARRQAVASDKLIHVVGLGGDTTWFGSGQREAGLVRAVAEHPGAVLKQVVPTRWTQREGRWLAGKLLKRYPQASVVWAASDQLGAGAVQAIEDAGRHAGSDVFTGGQDMSDLGLRLVQDGRFVATAASSMLCIGQMATMVYDHACGIDFAAETGAEVLFPIQVATRATAEQHLRFTRCVYAIDFRAFSKVHNPALKQYDFSQEAFRRAARACT</sequence>
<evidence type="ECO:0000259" key="5">
    <source>
        <dbReference type="Pfam" id="PF13407"/>
    </source>
</evidence>
<dbReference type="PANTHER" id="PTHR46847">
    <property type="entry name" value="D-ALLOSE-BINDING PERIPLASMIC PROTEIN-RELATED"/>
    <property type="match status" value="1"/>
</dbReference>
<evidence type="ECO:0000313" key="7">
    <source>
        <dbReference type="Proteomes" id="UP000267464"/>
    </source>
</evidence>